<dbReference type="InterPro" id="IPR054352">
    <property type="entry name" value="ACT_Aspartokinase"/>
</dbReference>
<evidence type="ECO:0000256" key="8">
    <source>
        <dbReference type="PIRSR" id="PIRSR000726-1"/>
    </source>
</evidence>
<evidence type="ECO:0000259" key="12">
    <source>
        <dbReference type="Pfam" id="PF22468"/>
    </source>
</evidence>
<protein>
    <recommendedName>
        <fullName evidence="9">Aspartokinase</fullName>
        <ecNumber evidence="9">2.7.2.4</ecNumber>
    </recommendedName>
</protein>
<dbReference type="CDD" id="cd04917">
    <property type="entry name" value="ACT_AKiii-LysC-EC_2"/>
    <property type="match status" value="1"/>
</dbReference>
<dbReference type="UniPathway" id="UPA00051">
    <property type="reaction ID" value="UER00462"/>
</dbReference>
<keyword evidence="14" id="KW-1185">Reference proteome</keyword>
<dbReference type="InterPro" id="IPR005260">
    <property type="entry name" value="Asp_kin_monofn"/>
</dbReference>
<dbReference type="InterPro" id="IPR042199">
    <property type="entry name" value="AsparK_Bifunc_asparK/hSer_DH"/>
</dbReference>
<dbReference type="CDD" id="cd04258">
    <property type="entry name" value="AAK_AKiii-LysC-EC"/>
    <property type="match status" value="1"/>
</dbReference>
<evidence type="ECO:0000313" key="14">
    <source>
        <dbReference type="Proteomes" id="UP000307702"/>
    </source>
</evidence>
<dbReference type="InterPro" id="IPR045865">
    <property type="entry name" value="ACT-like_dom_sf"/>
</dbReference>
<evidence type="ECO:0000256" key="3">
    <source>
        <dbReference type="ARBA" id="ARBA00022679"/>
    </source>
</evidence>
<dbReference type="Pfam" id="PF22468">
    <property type="entry name" value="ACT_9"/>
    <property type="match status" value="1"/>
</dbReference>
<feature type="domain" description="Aspartate/glutamate/uridylate kinase" evidence="11">
    <location>
        <begin position="19"/>
        <end position="295"/>
    </location>
</feature>
<dbReference type="AlphaFoldDB" id="A0A8H2JPQ7"/>
<evidence type="ECO:0000256" key="5">
    <source>
        <dbReference type="ARBA" id="ARBA00022777"/>
    </source>
</evidence>
<comment type="pathway">
    <text evidence="10">Amino-acid biosynthesis; L-methionine biosynthesis via de novo pathway; L-homoserine from L-aspartate: step 1/3.</text>
</comment>
<dbReference type="UniPathway" id="UPA00050">
    <property type="reaction ID" value="UER00461"/>
</dbReference>
<dbReference type="PANTHER" id="PTHR21499:SF59">
    <property type="entry name" value="ASPARTOKINASE"/>
    <property type="match status" value="1"/>
</dbReference>
<dbReference type="Gene3D" id="1.20.120.1320">
    <property type="entry name" value="Aspartokinase, catalytic domain"/>
    <property type="match status" value="1"/>
</dbReference>
<evidence type="ECO:0000256" key="9">
    <source>
        <dbReference type="RuleBase" id="RU003448"/>
    </source>
</evidence>
<evidence type="ECO:0000259" key="11">
    <source>
        <dbReference type="Pfam" id="PF00696"/>
    </source>
</evidence>
<dbReference type="EC" id="2.7.2.4" evidence="9"/>
<dbReference type="Pfam" id="PF00696">
    <property type="entry name" value="AA_kinase"/>
    <property type="match status" value="1"/>
</dbReference>
<comment type="similarity">
    <text evidence="2 9">Belongs to the aspartokinase family.</text>
</comment>
<dbReference type="InterPro" id="IPR001048">
    <property type="entry name" value="Asp/Glu/Uridylate_kinase"/>
</dbReference>
<dbReference type="NCBIfam" id="TIGR00657">
    <property type="entry name" value="asp_kinases"/>
    <property type="match status" value="1"/>
</dbReference>
<dbReference type="OrthoDB" id="9799110at2"/>
<dbReference type="SUPFAM" id="SSF53633">
    <property type="entry name" value="Carbamate kinase-like"/>
    <property type="match status" value="1"/>
</dbReference>
<dbReference type="InterPro" id="IPR001341">
    <property type="entry name" value="Asp_kinase"/>
</dbReference>
<dbReference type="RefSeq" id="WP_138621220.1">
    <property type="nucleotide sequence ID" value="NZ_SZVP01000003.1"/>
</dbReference>
<keyword evidence="3 9" id="KW-0808">Transferase</keyword>
<comment type="catalytic activity">
    <reaction evidence="7 9">
        <text>L-aspartate + ATP = 4-phospho-L-aspartate + ADP</text>
        <dbReference type="Rhea" id="RHEA:23776"/>
        <dbReference type="ChEBI" id="CHEBI:29991"/>
        <dbReference type="ChEBI" id="CHEBI:30616"/>
        <dbReference type="ChEBI" id="CHEBI:57535"/>
        <dbReference type="ChEBI" id="CHEBI:456216"/>
        <dbReference type="EC" id="2.7.2.4"/>
    </reaction>
</comment>
<dbReference type="InterPro" id="IPR047962">
    <property type="entry name" value="LysC_ACT_2"/>
</dbReference>
<comment type="pathway">
    <text evidence="1 10">Amino-acid biosynthesis; L-lysine biosynthesis via DAP pathway; (S)-tetrahydrodipicolinate from L-aspartate: step 1/4.</text>
</comment>
<dbReference type="GO" id="GO:0005524">
    <property type="term" value="F:ATP binding"/>
    <property type="evidence" value="ECO:0007669"/>
    <property type="project" value="UniProtKB-KW"/>
</dbReference>
<feature type="binding site" evidence="8">
    <location>
        <position position="60"/>
    </location>
    <ligand>
        <name>substrate</name>
    </ligand>
</feature>
<feature type="domain" description="Aspartokinase ACT" evidence="12">
    <location>
        <begin position="405"/>
        <end position="462"/>
    </location>
</feature>
<dbReference type="GO" id="GO:0009090">
    <property type="term" value="P:homoserine biosynthetic process"/>
    <property type="evidence" value="ECO:0007669"/>
    <property type="project" value="TreeGrafter"/>
</dbReference>
<gene>
    <name evidence="13" type="primary">lysC</name>
    <name evidence="13" type="ORF">FCS21_05455</name>
</gene>
<dbReference type="CDD" id="cd04932">
    <property type="entry name" value="ACT_AKiii-LysC-EC_1"/>
    <property type="match status" value="1"/>
</dbReference>
<accession>A0A8H2JPQ7</accession>
<dbReference type="PANTHER" id="PTHR21499">
    <property type="entry name" value="ASPARTATE KINASE"/>
    <property type="match status" value="1"/>
</dbReference>
<dbReference type="EMBL" id="SZVP01000003">
    <property type="protein sequence ID" value="TMM46409.1"/>
    <property type="molecule type" value="Genomic_DNA"/>
</dbReference>
<dbReference type="SUPFAM" id="SSF55021">
    <property type="entry name" value="ACT-like"/>
    <property type="match status" value="2"/>
</dbReference>
<reference evidence="13 14" key="1">
    <citation type="submission" date="2019-05" db="EMBL/GenBank/DDBJ databases">
        <title>Colwellia ponticola sp. nov., isolated from seawater.</title>
        <authorList>
            <person name="Yoon J.-H."/>
        </authorList>
    </citation>
    <scope>NUCLEOTIDE SEQUENCE [LARGE SCALE GENOMIC DNA]</scope>
    <source>
        <strain evidence="13 14">OISW-25</strain>
    </source>
</reference>
<feature type="binding site" evidence="8">
    <location>
        <begin position="239"/>
        <end position="240"/>
    </location>
    <ligand>
        <name>ATP</name>
        <dbReference type="ChEBI" id="CHEBI:30616"/>
    </ligand>
</feature>
<sequence length="467" mass="50236">MNSVQLSSTTAAPKSLPSLTVAKFGGTSVADFEAMLRCAHIIKNDTRNRLIVVSASAGVTNYLVRLSQENISVNEQKDIIDNIRAIQFNITQHFSSDIEASLNTEINRLLDELTQHALTQSLQHSAKNSDAILAYGEQCSSRIFAQVLQSIDVAGEYFNVQQVMKTNSTYGKAIVDLNLLKSHCAQLLAPKLVNKVIVTQGFIGQDGEGNTTTLGRGGSDYSAALLTEALQGDNLSIWTDVVGIFTTDPRITDQARAIKEISFGEAAEMATFGAKILHPATLIPAMRCNIPVFVGSSKEPEKGGTQIKKKVDSTPTYRSIALRREQTLVTVKSPAMLHASGFLAKVFGVLAKYELSVDLVTTSEISVALTFDNPSGSTQSLITNTVVAELEQLCEVSVENGLSLVAVIGNGLTGAKGIGQNIFEAINDINIRMICHGASANNLCFLVAENDANFVVEKLHKTLFAKI</sequence>
<keyword evidence="4 8" id="KW-0547">Nucleotide-binding</keyword>
<dbReference type="Gene3D" id="3.30.70.260">
    <property type="match status" value="2"/>
</dbReference>
<dbReference type="Proteomes" id="UP000307702">
    <property type="component" value="Unassembled WGS sequence"/>
</dbReference>
<dbReference type="PIRSF" id="PIRSF000726">
    <property type="entry name" value="Asp_kin"/>
    <property type="match status" value="1"/>
</dbReference>
<keyword evidence="5 9" id="KW-0418">Kinase</keyword>
<evidence type="ECO:0000256" key="10">
    <source>
        <dbReference type="RuleBase" id="RU004249"/>
    </source>
</evidence>
<feature type="binding site" evidence="8">
    <location>
        <position position="250"/>
    </location>
    <ligand>
        <name>ATP</name>
        <dbReference type="ChEBI" id="CHEBI:30616"/>
    </ligand>
</feature>
<dbReference type="PROSITE" id="PS00324">
    <property type="entry name" value="ASPARTOKINASE"/>
    <property type="match status" value="1"/>
</dbReference>
<keyword evidence="6 8" id="KW-0067">ATP-binding</keyword>
<evidence type="ECO:0000313" key="13">
    <source>
        <dbReference type="EMBL" id="TMM46409.1"/>
    </source>
</evidence>
<comment type="caution">
    <text evidence="13">The sequence shown here is derived from an EMBL/GenBank/DDBJ whole genome shotgun (WGS) entry which is preliminary data.</text>
</comment>
<dbReference type="GO" id="GO:0009088">
    <property type="term" value="P:threonine biosynthetic process"/>
    <property type="evidence" value="ECO:0007669"/>
    <property type="project" value="UniProtKB-UniPathway"/>
</dbReference>
<keyword evidence="10" id="KW-0028">Amino-acid biosynthesis</keyword>
<dbReference type="InterPro" id="IPR018042">
    <property type="entry name" value="Aspartate_kinase_CS"/>
</dbReference>
<evidence type="ECO:0000256" key="7">
    <source>
        <dbReference type="ARBA" id="ARBA00047872"/>
    </source>
</evidence>
<evidence type="ECO:0000256" key="2">
    <source>
        <dbReference type="ARBA" id="ARBA00010122"/>
    </source>
</evidence>
<dbReference type="GO" id="GO:0004072">
    <property type="term" value="F:aspartate kinase activity"/>
    <property type="evidence" value="ECO:0007669"/>
    <property type="project" value="UniProtKB-EC"/>
</dbReference>
<dbReference type="InterPro" id="IPR041745">
    <property type="entry name" value="AKiii-LysC-EC"/>
</dbReference>
<evidence type="ECO:0000256" key="1">
    <source>
        <dbReference type="ARBA" id="ARBA00004766"/>
    </source>
</evidence>
<dbReference type="GO" id="GO:0009089">
    <property type="term" value="P:lysine biosynthetic process via diaminopimelate"/>
    <property type="evidence" value="ECO:0007669"/>
    <property type="project" value="UniProtKB-UniPathway"/>
</dbReference>
<dbReference type="Gene3D" id="3.40.1160.10">
    <property type="entry name" value="Acetylglutamate kinase-like"/>
    <property type="match status" value="1"/>
</dbReference>
<feature type="binding site" evidence="8">
    <location>
        <position position="137"/>
    </location>
    <ligand>
        <name>substrate</name>
    </ligand>
</feature>
<proteinExistence type="inferred from homology"/>
<name>A0A8H2JPQ7_9GAMM</name>
<evidence type="ECO:0000256" key="6">
    <source>
        <dbReference type="ARBA" id="ARBA00022840"/>
    </source>
</evidence>
<dbReference type="NCBIfam" id="NF006570">
    <property type="entry name" value="PRK09084.1"/>
    <property type="match status" value="1"/>
</dbReference>
<feature type="binding site" evidence="8">
    <location>
        <begin position="23"/>
        <end position="26"/>
    </location>
    <ligand>
        <name>ATP</name>
        <dbReference type="ChEBI" id="CHEBI:30616"/>
    </ligand>
</feature>
<dbReference type="GO" id="GO:0005829">
    <property type="term" value="C:cytosol"/>
    <property type="evidence" value="ECO:0007669"/>
    <property type="project" value="TreeGrafter"/>
</dbReference>
<evidence type="ECO:0000256" key="4">
    <source>
        <dbReference type="ARBA" id="ARBA00022741"/>
    </source>
</evidence>
<organism evidence="13 14">
    <name type="scientific">Colwellia ponticola</name>
    <dbReference type="NCBI Taxonomy" id="2304625"/>
    <lineage>
        <taxon>Bacteria</taxon>
        <taxon>Pseudomonadati</taxon>
        <taxon>Pseudomonadota</taxon>
        <taxon>Gammaproteobacteria</taxon>
        <taxon>Alteromonadales</taxon>
        <taxon>Colwelliaceae</taxon>
        <taxon>Colwellia</taxon>
    </lineage>
</organism>
<dbReference type="UniPathway" id="UPA00034">
    <property type="reaction ID" value="UER00015"/>
</dbReference>
<dbReference type="InterPro" id="IPR036393">
    <property type="entry name" value="AceGlu_kinase-like_sf"/>
</dbReference>
<comment type="pathway">
    <text evidence="10">Amino-acid biosynthesis; L-threonine biosynthesis; L-threonine from L-aspartate: step 1/5.</text>
</comment>